<keyword evidence="3" id="KW-1185">Reference proteome</keyword>
<evidence type="ECO:0000313" key="3">
    <source>
        <dbReference type="Proteomes" id="UP001174936"/>
    </source>
</evidence>
<sequence>MQVRQRLPHPAVRLGHASVLHVHCRLRPGHRHSARGQRSQQRDRLPVRPFEDMGGGRVVGHPQLPRRESGSGLLCRGGPVLRKARRRSYRYHPRD</sequence>
<reference evidence="2" key="1">
    <citation type="submission" date="2023-06" db="EMBL/GenBank/DDBJ databases">
        <title>Genome-scale phylogeny and comparative genomics of the fungal order Sordariales.</title>
        <authorList>
            <consortium name="Lawrence Berkeley National Laboratory"/>
            <person name="Hensen N."/>
            <person name="Bonometti L."/>
            <person name="Westerberg I."/>
            <person name="Brannstrom I.O."/>
            <person name="Guillou S."/>
            <person name="Cros-Aarteil S."/>
            <person name="Calhoun S."/>
            <person name="Haridas S."/>
            <person name="Kuo A."/>
            <person name="Mondo S."/>
            <person name="Pangilinan J."/>
            <person name="Riley R."/>
            <person name="Labutti K."/>
            <person name="Andreopoulos B."/>
            <person name="Lipzen A."/>
            <person name="Chen C."/>
            <person name="Yanf M."/>
            <person name="Daum C."/>
            <person name="Ng V."/>
            <person name="Clum A."/>
            <person name="Steindorff A."/>
            <person name="Ohm R."/>
            <person name="Martin F."/>
            <person name="Silar P."/>
            <person name="Natvig D."/>
            <person name="Lalanne C."/>
            <person name="Gautier V."/>
            <person name="Ament-Velasquez S.L."/>
            <person name="Kruys A."/>
            <person name="Hutchinson M.I."/>
            <person name="Powell A.J."/>
            <person name="Barry K."/>
            <person name="Miller A.N."/>
            <person name="Grigoriev I.V."/>
            <person name="Debuchy R."/>
            <person name="Gladieux P."/>
            <person name="Thoren M.H."/>
            <person name="Johannesson H."/>
        </authorList>
    </citation>
    <scope>NUCLEOTIDE SEQUENCE</scope>
    <source>
        <strain evidence="2">SMH2532-1</strain>
    </source>
</reference>
<proteinExistence type="predicted"/>
<gene>
    <name evidence="2" type="ORF">B0T16DRAFT_403227</name>
</gene>
<evidence type="ECO:0000256" key="1">
    <source>
        <dbReference type="SAM" id="MobiDB-lite"/>
    </source>
</evidence>
<dbReference type="EMBL" id="JAULSV010000002">
    <property type="protein sequence ID" value="KAK0651140.1"/>
    <property type="molecule type" value="Genomic_DNA"/>
</dbReference>
<comment type="caution">
    <text evidence="2">The sequence shown here is derived from an EMBL/GenBank/DDBJ whole genome shotgun (WGS) entry which is preliminary data.</text>
</comment>
<dbReference type="Proteomes" id="UP001174936">
    <property type="component" value="Unassembled WGS sequence"/>
</dbReference>
<feature type="compositionally biased region" description="Basic and acidic residues" evidence="1">
    <location>
        <begin position="40"/>
        <end position="51"/>
    </location>
</feature>
<feature type="region of interest" description="Disordered" evidence="1">
    <location>
        <begin position="28"/>
        <end position="79"/>
    </location>
</feature>
<protein>
    <submittedName>
        <fullName evidence="2">Uncharacterized protein</fullName>
    </submittedName>
</protein>
<name>A0AA40CTT9_9PEZI</name>
<evidence type="ECO:0000313" key="2">
    <source>
        <dbReference type="EMBL" id="KAK0651140.1"/>
    </source>
</evidence>
<accession>A0AA40CTT9</accession>
<dbReference type="AlphaFoldDB" id="A0AA40CTT9"/>
<organism evidence="2 3">
    <name type="scientific">Cercophora newfieldiana</name>
    <dbReference type="NCBI Taxonomy" id="92897"/>
    <lineage>
        <taxon>Eukaryota</taxon>
        <taxon>Fungi</taxon>
        <taxon>Dikarya</taxon>
        <taxon>Ascomycota</taxon>
        <taxon>Pezizomycotina</taxon>
        <taxon>Sordariomycetes</taxon>
        <taxon>Sordariomycetidae</taxon>
        <taxon>Sordariales</taxon>
        <taxon>Lasiosphaeriaceae</taxon>
        <taxon>Cercophora</taxon>
    </lineage>
</organism>